<reference evidence="8 9" key="1">
    <citation type="submission" date="2017-04" db="EMBL/GenBank/DDBJ databases">
        <title>Draft genome sequence of Tuber borchii Vittad., a whitish edible truffle.</title>
        <authorList>
            <consortium name="DOE Joint Genome Institute"/>
            <person name="Murat C."/>
            <person name="Kuo A."/>
            <person name="Barry K.W."/>
            <person name="Clum A."/>
            <person name="Dockter R.B."/>
            <person name="Fauchery L."/>
            <person name="Iotti M."/>
            <person name="Kohler A."/>
            <person name="Labutti K."/>
            <person name="Lindquist E.A."/>
            <person name="Lipzen A."/>
            <person name="Ohm R.A."/>
            <person name="Wang M."/>
            <person name="Grigoriev I.V."/>
            <person name="Zambonelli A."/>
            <person name="Martin F.M."/>
        </authorList>
    </citation>
    <scope>NUCLEOTIDE SEQUENCE [LARGE SCALE GENOMIC DNA]</scope>
    <source>
        <strain evidence="8 9">Tbo3840</strain>
    </source>
</reference>
<evidence type="ECO:0000313" key="9">
    <source>
        <dbReference type="Proteomes" id="UP000244722"/>
    </source>
</evidence>
<keyword evidence="7" id="KW-1133">Transmembrane helix</keyword>
<dbReference type="GO" id="GO:0051170">
    <property type="term" value="P:import into nucleus"/>
    <property type="evidence" value="ECO:0007669"/>
    <property type="project" value="TreeGrafter"/>
</dbReference>
<dbReference type="GO" id="GO:0005741">
    <property type="term" value="C:mitochondrial outer membrane"/>
    <property type="evidence" value="ECO:0007669"/>
    <property type="project" value="UniProtKB-SubCell"/>
</dbReference>
<evidence type="ECO:0000256" key="5">
    <source>
        <dbReference type="ARBA" id="ARBA00023128"/>
    </source>
</evidence>
<keyword evidence="4" id="KW-0809">Transit peptide</keyword>
<dbReference type="Gene3D" id="3.40.50.720">
    <property type="entry name" value="NAD(P)-binding Rossmann-like Domain"/>
    <property type="match status" value="1"/>
</dbReference>
<proteinExistence type="inferred from homology"/>
<comment type="subcellular location">
    <subcellularLocation>
        <location evidence="1">Mitochondrion outer membrane</location>
        <topology evidence="1">Peripheral membrane protein</topology>
    </subcellularLocation>
</comment>
<evidence type="ECO:0000256" key="4">
    <source>
        <dbReference type="ARBA" id="ARBA00022946"/>
    </source>
</evidence>
<keyword evidence="6 7" id="KW-0472">Membrane</keyword>
<sequence length="275" mass="29325">MSSAKSVSIAGSTGLVVSTLIHSSFCYISLWGLLFLSFVTFISSLRPLGKGSSALQHFLSNPQVPHVYSLMRRPYPHPITDPESKLKPLISSDIATWPATLGSIPTTAFVSGLGTTRGDAGSLEAQRKIDFDLNLDLAKAAKAAGAKYYVLISAAGADSTSRFPYMKMKGELEDAVIEIGFEKTAILRPGLIVGSREKARLLEYPLHRVANLLGAISGGKLKDGWAQDADAIGKAAVRVVLEEAVWEGKGKQDGGKTVWHINQADIVALGKNATC</sequence>
<dbReference type="FunFam" id="3.40.50.720:FF:000366">
    <property type="entry name" value="Protein FMP52, mitochondrial"/>
    <property type="match status" value="1"/>
</dbReference>
<keyword evidence="5" id="KW-0496">Mitochondrion</keyword>
<dbReference type="PANTHER" id="PTHR14097">
    <property type="entry name" value="OXIDOREDUCTASE HTATIP2"/>
    <property type="match status" value="1"/>
</dbReference>
<dbReference type="OrthoDB" id="430436at2759"/>
<evidence type="ECO:0000256" key="1">
    <source>
        <dbReference type="ARBA" id="ARBA00004450"/>
    </source>
</evidence>
<feature type="transmembrane region" description="Helical" evidence="7">
    <location>
        <begin position="20"/>
        <end position="42"/>
    </location>
</feature>
<comment type="caution">
    <text evidence="8">The sequence shown here is derived from an EMBL/GenBank/DDBJ whole genome shotgun (WGS) entry which is preliminary data.</text>
</comment>
<dbReference type="STRING" id="42251.A0A2T6ZB41"/>
<evidence type="ECO:0000256" key="2">
    <source>
        <dbReference type="ARBA" id="ARBA00006617"/>
    </source>
</evidence>
<dbReference type="InterPro" id="IPR014843">
    <property type="entry name" value="Him1/Fmp52"/>
</dbReference>
<comment type="similarity">
    <text evidence="2">Belongs to the FMP52 family.</text>
</comment>
<keyword evidence="3" id="KW-1000">Mitochondrion outer membrane</keyword>
<evidence type="ECO:0000256" key="6">
    <source>
        <dbReference type="ARBA" id="ARBA00023136"/>
    </source>
</evidence>
<evidence type="ECO:0008006" key="10">
    <source>
        <dbReference type="Google" id="ProtNLM"/>
    </source>
</evidence>
<keyword evidence="9" id="KW-1185">Reference proteome</keyword>
<keyword evidence="7" id="KW-0812">Transmembrane</keyword>
<gene>
    <name evidence="8" type="ORF">B9Z19DRAFT_631485</name>
</gene>
<dbReference type="SUPFAM" id="SSF51735">
    <property type="entry name" value="NAD(P)-binding Rossmann-fold domains"/>
    <property type="match status" value="1"/>
</dbReference>
<evidence type="ECO:0000256" key="7">
    <source>
        <dbReference type="SAM" id="Phobius"/>
    </source>
</evidence>
<dbReference type="Proteomes" id="UP000244722">
    <property type="component" value="Unassembled WGS sequence"/>
</dbReference>
<organism evidence="8 9">
    <name type="scientific">Tuber borchii</name>
    <name type="common">White truffle</name>
    <dbReference type="NCBI Taxonomy" id="42251"/>
    <lineage>
        <taxon>Eukaryota</taxon>
        <taxon>Fungi</taxon>
        <taxon>Dikarya</taxon>
        <taxon>Ascomycota</taxon>
        <taxon>Pezizomycotina</taxon>
        <taxon>Pezizomycetes</taxon>
        <taxon>Pezizales</taxon>
        <taxon>Tuberaceae</taxon>
        <taxon>Tuber</taxon>
    </lineage>
</organism>
<dbReference type="Pfam" id="PF08732">
    <property type="entry name" value="HIM1"/>
    <property type="match status" value="1"/>
</dbReference>
<dbReference type="InterPro" id="IPR036291">
    <property type="entry name" value="NAD(P)-bd_dom_sf"/>
</dbReference>
<protein>
    <recommendedName>
        <fullName evidence="10">NAD(P)-binding domain-containing protein</fullName>
    </recommendedName>
</protein>
<dbReference type="AlphaFoldDB" id="A0A2T6ZB41"/>
<evidence type="ECO:0000256" key="3">
    <source>
        <dbReference type="ARBA" id="ARBA00022787"/>
    </source>
</evidence>
<name>A0A2T6ZB41_TUBBO</name>
<accession>A0A2T6ZB41</accession>
<dbReference type="PANTHER" id="PTHR14097:SF7">
    <property type="entry name" value="OXIDOREDUCTASE HTATIP2"/>
    <property type="match status" value="1"/>
</dbReference>
<dbReference type="EMBL" id="NESQ01000479">
    <property type="protein sequence ID" value="PUU72705.1"/>
    <property type="molecule type" value="Genomic_DNA"/>
</dbReference>
<evidence type="ECO:0000313" key="8">
    <source>
        <dbReference type="EMBL" id="PUU72705.1"/>
    </source>
</evidence>